<evidence type="ECO:0000313" key="3">
    <source>
        <dbReference type="Proteomes" id="UP001175227"/>
    </source>
</evidence>
<gene>
    <name evidence="2" type="ORF">IW261DRAFT_1513665</name>
</gene>
<accession>A0AA39NSJ2</accession>
<organism evidence="2 3">
    <name type="scientific">Armillaria novae-zelandiae</name>
    <dbReference type="NCBI Taxonomy" id="153914"/>
    <lineage>
        <taxon>Eukaryota</taxon>
        <taxon>Fungi</taxon>
        <taxon>Dikarya</taxon>
        <taxon>Basidiomycota</taxon>
        <taxon>Agaricomycotina</taxon>
        <taxon>Agaricomycetes</taxon>
        <taxon>Agaricomycetidae</taxon>
        <taxon>Agaricales</taxon>
        <taxon>Marasmiineae</taxon>
        <taxon>Physalacriaceae</taxon>
        <taxon>Armillaria</taxon>
    </lineage>
</organism>
<proteinExistence type="predicted"/>
<keyword evidence="1" id="KW-0812">Transmembrane</keyword>
<dbReference type="EMBL" id="JAUEPR010000055">
    <property type="protein sequence ID" value="KAK0471062.1"/>
    <property type="molecule type" value="Genomic_DNA"/>
</dbReference>
<feature type="transmembrane region" description="Helical" evidence="1">
    <location>
        <begin position="72"/>
        <end position="89"/>
    </location>
</feature>
<feature type="transmembrane region" description="Helical" evidence="1">
    <location>
        <begin position="36"/>
        <end position="60"/>
    </location>
</feature>
<reference evidence="2" key="1">
    <citation type="submission" date="2023-06" db="EMBL/GenBank/DDBJ databases">
        <authorList>
            <consortium name="Lawrence Berkeley National Laboratory"/>
            <person name="Ahrendt S."/>
            <person name="Sahu N."/>
            <person name="Indic B."/>
            <person name="Wong-Bajracharya J."/>
            <person name="Merenyi Z."/>
            <person name="Ke H.-M."/>
            <person name="Monk M."/>
            <person name="Kocsube S."/>
            <person name="Drula E."/>
            <person name="Lipzen A."/>
            <person name="Balint B."/>
            <person name="Henrissat B."/>
            <person name="Andreopoulos B."/>
            <person name="Martin F.M."/>
            <person name="Harder C.B."/>
            <person name="Rigling D."/>
            <person name="Ford K.L."/>
            <person name="Foster G.D."/>
            <person name="Pangilinan J."/>
            <person name="Papanicolaou A."/>
            <person name="Barry K."/>
            <person name="LaButti K."/>
            <person name="Viragh M."/>
            <person name="Koriabine M."/>
            <person name="Yan M."/>
            <person name="Riley R."/>
            <person name="Champramary S."/>
            <person name="Plett K.L."/>
            <person name="Tsai I.J."/>
            <person name="Slot J."/>
            <person name="Sipos G."/>
            <person name="Plett J."/>
            <person name="Nagy L.G."/>
            <person name="Grigoriev I.V."/>
        </authorList>
    </citation>
    <scope>NUCLEOTIDE SEQUENCE</scope>
    <source>
        <strain evidence="2">ICMP 16352</strain>
    </source>
</reference>
<evidence type="ECO:0000313" key="2">
    <source>
        <dbReference type="EMBL" id="KAK0471062.1"/>
    </source>
</evidence>
<feature type="transmembrane region" description="Helical" evidence="1">
    <location>
        <begin position="12"/>
        <end position="30"/>
    </location>
</feature>
<name>A0AA39NSJ2_9AGAR</name>
<dbReference type="AlphaFoldDB" id="A0AA39NSJ2"/>
<keyword evidence="3" id="KW-1185">Reference proteome</keyword>
<evidence type="ECO:0000256" key="1">
    <source>
        <dbReference type="SAM" id="Phobius"/>
    </source>
</evidence>
<dbReference type="Proteomes" id="UP001175227">
    <property type="component" value="Unassembled WGS sequence"/>
</dbReference>
<comment type="caution">
    <text evidence="2">The sequence shown here is derived from an EMBL/GenBank/DDBJ whole genome shotgun (WGS) entry which is preliminary data.</text>
</comment>
<sequence length="90" mass="10383">MGTLSCAFRGKFVLLLSNNYQIFLPLIPFLCFRLPAASFICMAFVSFLSCFLLFDIFFVGPTPIHADTRTHFLRRLPLYIILDVWVALFI</sequence>
<protein>
    <submittedName>
        <fullName evidence="2">Uncharacterized protein</fullName>
    </submittedName>
</protein>
<keyword evidence="1" id="KW-1133">Transmembrane helix</keyword>
<keyword evidence="1" id="KW-0472">Membrane</keyword>